<sequence length="162" mass="19406">MRVPPFDRYRSLMQLASVFVFGMIVGSIFYNVIFQMSYNHLWLTNKDLQIQIEQYKEDIKTLKKYNNRPTVIKEIKVRVEEPDKVLDSLVVKEIVQKLQKDLEVLRGRNIFEIDSDSRMTRILLDRKIYSVRDKDYSIQIKTMLVMEGVLQIWVELKEYVHS</sequence>
<comment type="caution">
    <text evidence="3">The sequence shown here is derived from an EMBL/GenBank/DDBJ whole genome shotgun (WGS) entry which is preliminary data.</text>
</comment>
<dbReference type="InterPro" id="IPR058620">
    <property type="entry name" value="YtrI_C"/>
</dbReference>
<proteinExistence type="predicted"/>
<feature type="domain" description="Sporulation membrane protein YtrI C-terminal" evidence="2">
    <location>
        <begin position="73"/>
        <end position="157"/>
    </location>
</feature>
<evidence type="ECO:0000313" key="3">
    <source>
        <dbReference type="EMBL" id="MBP1937817.1"/>
    </source>
</evidence>
<protein>
    <recommendedName>
        <fullName evidence="2">Sporulation membrane protein YtrI C-terminal domain-containing protein</fullName>
    </recommendedName>
</protein>
<evidence type="ECO:0000259" key="2">
    <source>
        <dbReference type="Pfam" id="PF26347"/>
    </source>
</evidence>
<evidence type="ECO:0000256" key="1">
    <source>
        <dbReference type="SAM" id="Phobius"/>
    </source>
</evidence>
<dbReference type="Pfam" id="PF26347">
    <property type="entry name" value="YtrI_sporulation"/>
    <property type="match status" value="1"/>
</dbReference>
<gene>
    <name evidence="3" type="ORF">J2Z20_002732</name>
</gene>
<name>A0ABS4H5L8_9BACL</name>
<dbReference type="Proteomes" id="UP001519273">
    <property type="component" value="Unassembled WGS sequence"/>
</dbReference>
<keyword evidence="1" id="KW-0812">Transmembrane</keyword>
<accession>A0ABS4H5L8</accession>
<keyword evidence="1" id="KW-1133">Transmembrane helix</keyword>
<dbReference type="RefSeq" id="WP_209851137.1">
    <property type="nucleotide sequence ID" value="NZ_CBCRVE010000004.1"/>
</dbReference>
<dbReference type="EMBL" id="JAGGKP010000007">
    <property type="protein sequence ID" value="MBP1937817.1"/>
    <property type="molecule type" value="Genomic_DNA"/>
</dbReference>
<keyword evidence="1" id="KW-0472">Membrane</keyword>
<reference evidence="3 4" key="1">
    <citation type="submission" date="2021-03" db="EMBL/GenBank/DDBJ databases">
        <title>Genomic Encyclopedia of Type Strains, Phase IV (KMG-IV): sequencing the most valuable type-strain genomes for metagenomic binning, comparative biology and taxonomic classification.</title>
        <authorList>
            <person name="Goeker M."/>
        </authorList>
    </citation>
    <scope>NUCLEOTIDE SEQUENCE [LARGE SCALE GENOMIC DNA]</scope>
    <source>
        <strain evidence="3 4">DSM 23491</strain>
    </source>
</reference>
<keyword evidence="4" id="KW-1185">Reference proteome</keyword>
<feature type="transmembrane region" description="Helical" evidence="1">
    <location>
        <begin position="12"/>
        <end position="33"/>
    </location>
</feature>
<organism evidence="3 4">
    <name type="scientific">Paenibacillus sediminis</name>
    <dbReference type="NCBI Taxonomy" id="664909"/>
    <lineage>
        <taxon>Bacteria</taxon>
        <taxon>Bacillati</taxon>
        <taxon>Bacillota</taxon>
        <taxon>Bacilli</taxon>
        <taxon>Bacillales</taxon>
        <taxon>Paenibacillaceae</taxon>
        <taxon>Paenibacillus</taxon>
    </lineage>
</organism>
<evidence type="ECO:0000313" key="4">
    <source>
        <dbReference type="Proteomes" id="UP001519273"/>
    </source>
</evidence>